<reference evidence="2 3" key="1">
    <citation type="journal article" date="2020" name="ISME J.">
        <title>Comparative genomics reveals insights into cyanobacterial evolution and habitat adaptation.</title>
        <authorList>
            <person name="Chen M.Y."/>
            <person name="Teng W.K."/>
            <person name="Zhao L."/>
            <person name="Hu C.X."/>
            <person name="Zhou Y.K."/>
            <person name="Han B.P."/>
            <person name="Song L.R."/>
            <person name="Shu W.S."/>
        </authorList>
    </citation>
    <scope>NUCLEOTIDE SEQUENCE [LARGE SCALE GENOMIC DNA]</scope>
    <source>
        <strain evidence="2 3">FACHB-260</strain>
    </source>
</reference>
<keyword evidence="3" id="KW-1185">Reference proteome</keyword>
<evidence type="ECO:0000313" key="2">
    <source>
        <dbReference type="EMBL" id="MBD2342793.1"/>
    </source>
</evidence>
<keyword evidence="1" id="KW-0812">Transmembrane</keyword>
<accession>A0ABR8CJS6</accession>
<name>A0ABR8CJS6_9NOST</name>
<proteinExistence type="predicted"/>
<keyword evidence="1" id="KW-0472">Membrane</keyword>
<feature type="transmembrane region" description="Helical" evidence="1">
    <location>
        <begin position="21"/>
        <end position="43"/>
    </location>
</feature>
<sequence length="74" mass="8359">MLELGWLSVKLFFQGKLLRDPIYFMKQTIIGTTIGLLVLVLLAQAEIPFCLPVTISSLTTGLIMPFLLKDFKMK</sequence>
<keyword evidence="1" id="KW-1133">Transmembrane helix</keyword>
<protein>
    <submittedName>
        <fullName evidence="2">Uncharacterized protein</fullName>
    </submittedName>
</protein>
<evidence type="ECO:0000256" key="1">
    <source>
        <dbReference type="SAM" id="Phobius"/>
    </source>
</evidence>
<organism evidence="2 3">
    <name type="scientific">Anabaena subtropica FACHB-260</name>
    <dbReference type="NCBI Taxonomy" id="2692884"/>
    <lineage>
        <taxon>Bacteria</taxon>
        <taxon>Bacillati</taxon>
        <taxon>Cyanobacteriota</taxon>
        <taxon>Cyanophyceae</taxon>
        <taxon>Nostocales</taxon>
        <taxon>Nostocaceae</taxon>
        <taxon>Anabaena</taxon>
    </lineage>
</organism>
<feature type="transmembrane region" description="Helical" evidence="1">
    <location>
        <begin position="49"/>
        <end position="68"/>
    </location>
</feature>
<dbReference type="RefSeq" id="WP_190405270.1">
    <property type="nucleotide sequence ID" value="NZ_JACJRF010000001.1"/>
</dbReference>
<gene>
    <name evidence="2" type="ORF">H6G18_01345</name>
</gene>
<dbReference type="EMBL" id="JACJRF010000001">
    <property type="protein sequence ID" value="MBD2342793.1"/>
    <property type="molecule type" value="Genomic_DNA"/>
</dbReference>
<comment type="caution">
    <text evidence="2">The sequence shown here is derived from an EMBL/GenBank/DDBJ whole genome shotgun (WGS) entry which is preliminary data.</text>
</comment>
<evidence type="ECO:0000313" key="3">
    <source>
        <dbReference type="Proteomes" id="UP000607281"/>
    </source>
</evidence>
<dbReference type="Proteomes" id="UP000607281">
    <property type="component" value="Unassembled WGS sequence"/>
</dbReference>